<protein>
    <submittedName>
        <fullName evidence="1">Uncharacterized protein</fullName>
    </submittedName>
</protein>
<dbReference type="AlphaFoldDB" id="A0A8H3L4R2"/>
<proteinExistence type="predicted"/>
<accession>A0A8H3L4R2</accession>
<sequence>MTVLNNTSVNSILYHTERKWQKLSIRQYLGHVNIITYLNSESAKGRKAVRRFPDYLYETRKDSLPFINSANHLQFYKISIKTRPTLNALNPS</sequence>
<organism evidence="1 2">
    <name type="scientific">Rhizophagus clarus</name>
    <dbReference type="NCBI Taxonomy" id="94130"/>
    <lineage>
        <taxon>Eukaryota</taxon>
        <taxon>Fungi</taxon>
        <taxon>Fungi incertae sedis</taxon>
        <taxon>Mucoromycota</taxon>
        <taxon>Glomeromycotina</taxon>
        <taxon>Glomeromycetes</taxon>
        <taxon>Glomerales</taxon>
        <taxon>Glomeraceae</taxon>
        <taxon>Rhizophagus</taxon>
    </lineage>
</organism>
<dbReference type="EMBL" id="BLAL01000050">
    <property type="protein sequence ID" value="GES80634.1"/>
    <property type="molecule type" value="Genomic_DNA"/>
</dbReference>
<evidence type="ECO:0000313" key="2">
    <source>
        <dbReference type="Proteomes" id="UP000615446"/>
    </source>
</evidence>
<gene>
    <name evidence="1" type="ORF">RCL2_000790600</name>
</gene>
<name>A0A8H3L4R2_9GLOM</name>
<reference evidence="1" key="1">
    <citation type="submission" date="2019-10" db="EMBL/GenBank/DDBJ databases">
        <title>Conservation and host-specific expression of non-tandemly repeated heterogenous ribosome RNA gene in arbuscular mycorrhizal fungi.</title>
        <authorList>
            <person name="Maeda T."/>
            <person name="Kobayashi Y."/>
            <person name="Nakagawa T."/>
            <person name="Ezawa T."/>
            <person name="Yamaguchi K."/>
            <person name="Bino T."/>
            <person name="Nishimoto Y."/>
            <person name="Shigenobu S."/>
            <person name="Kawaguchi M."/>
        </authorList>
    </citation>
    <scope>NUCLEOTIDE SEQUENCE</scope>
    <source>
        <strain evidence="1">HR1</strain>
    </source>
</reference>
<dbReference type="Proteomes" id="UP000615446">
    <property type="component" value="Unassembled WGS sequence"/>
</dbReference>
<evidence type="ECO:0000313" key="1">
    <source>
        <dbReference type="EMBL" id="GES80634.1"/>
    </source>
</evidence>
<comment type="caution">
    <text evidence="1">The sequence shown here is derived from an EMBL/GenBank/DDBJ whole genome shotgun (WGS) entry which is preliminary data.</text>
</comment>